<dbReference type="Gene3D" id="1.20.1260.20">
    <property type="entry name" value="PPE superfamily"/>
    <property type="match status" value="1"/>
</dbReference>
<keyword evidence="2" id="KW-1185">Reference proteome</keyword>
<dbReference type="InterPro" id="IPR038332">
    <property type="entry name" value="PPE_sf"/>
</dbReference>
<evidence type="ECO:0000313" key="1">
    <source>
        <dbReference type="EMBL" id="ATE55480.1"/>
    </source>
</evidence>
<accession>A0A290Z8X3</accession>
<name>A0A290Z8X3_9PSEU</name>
<evidence type="ECO:0008006" key="3">
    <source>
        <dbReference type="Google" id="ProtNLM"/>
    </source>
</evidence>
<organism evidence="1 2">
    <name type="scientific">Actinosynnema pretiosum</name>
    <dbReference type="NCBI Taxonomy" id="42197"/>
    <lineage>
        <taxon>Bacteria</taxon>
        <taxon>Bacillati</taxon>
        <taxon>Actinomycetota</taxon>
        <taxon>Actinomycetes</taxon>
        <taxon>Pseudonocardiales</taxon>
        <taxon>Pseudonocardiaceae</taxon>
        <taxon>Actinosynnema</taxon>
    </lineage>
</organism>
<dbReference type="Proteomes" id="UP000218505">
    <property type="component" value="Chromosome"/>
</dbReference>
<evidence type="ECO:0000313" key="2">
    <source>
        <dbReference type="Proteomes" id="UP000218505"/>
    </source>
</evidence>
<protein>
    <recommendedName>
        <fullName evidence="3">Rhs protein</fullName>
    </recommendedName>
</protein>
<reference evidence="1" key="1">
    <citation type="submission" date="2017-09" db="EMBL/GenBank/DDBJ databases">
        <title>Complete Genome Sequence of ansamitocin-producing Bacterium Actinosynnema pretiosum X47.</title>
        <authorList>
            <person name="Cao G."/>
            <person name="Zong G."/>
            <person name="Zhong C."/>
            <person name="Fu J."/>
        </authorList>
    </citation>
    <scope>NUCLEOTIDE SEQUENCE [LARGE SCALE GENOMIC DNA]</scope>
    <source>
        <strain evidence="1">X47</strain>
    </source>
</reference>
<dbReference type="AlphaFoldDB" id="A0A290Z8X3"/>
<sequence length="299" mass="30842">MNDNPLVAAPASDDGFDGITGAAVLEPAADAVLAVQRGDWLEAGINAGAAGIDALGFVADPFGALLSSAFAWFIEHTSPLKEMLDALAGNPGVVNQNAGTWGNVSDHLAKAAEEMRRVVAADTEPWTGPAVSAYRPVAMLQADAIQGASLAASGVGAALTGAAAAVAVVRTTVRDLIAMGMSELVQWLIRAAAAAAITIGLATPAIVADGIRLVVKWANKIREWVDRIVSTIRKLSKLVDQFLKVLDKVSAALAKSMPKKVPTAAATTIAENVVVQVPKNAAVYGSNVDDQTYASRQPQ</sequence>
<dbReference type="RefSeq" id="WP_096495314.1">
    <property type="nucleotide sequence ID" value="NZ_CP023445.1"/>
</dbReference>
<proteinExistence type="predicted"/>
<gene>
    <name evidence="1" type="ORF">CNX65_21140</name>
</gene>
<dbReference type="EMBL" id="CP023445">
    <property type="protein sequence ID" value="ATE55480.1"/>
    <property type="molecule type" value="Genomic_DNA"/>
</dbReference>
<dbReference type="KEGG" id="apre:CNX65_21140"/>